<feature type="region of interest" description="Disordered" evidence="1">
    <location>
        <begin position="40"/>
        <end position="105"/>
    </location>
</feature>
<protein>
    <submittedName>
        <fullName evidence="2">Uncharacterized protein</fullName>
    </submittedName>
</protein>
<organism evidence="2 3">
    <name type="scientific">Anaeramoeba flamelloides</name>
    <dbReference type="NCBI Taxonomy" id="1746091"/>
    <lineage>
        <taxon>Eukaryota</taxon>
        <taxon>Metamonada</taxon>
        <taxon>Anaeramoebidae</taxon>
        <taxon>Anaeramoeba</taxon>
    </lineage>
</organism>
<evidence type="ECO:0000313" key="3">
    <source>
        <dbReference type="Proteomes" id="UP001146793"/>
    </source>
</evidence>
<feature type="compositionally biased region" description="Polar residues" evidence="1">
    <location>
        <begin position="85"/>
        <end position="95"/>
    </location>
</feature>
<gene>
    <name evidence="2" type="ORF">M0812_05889</name>
</gene>
<proteinExistence type="predicted"/>
<dbReference type="Proteomes" id="UP001146793">
    <property type="component" value="Unassembled WGS sequence"/>
</dbReference>
<feature type="compositionally biased region" description="Polar residues" evidence="1">
    <location>
        <begin position="64"/>
        <end position="77"/>
    </location>
</feature>
<reference evidence="2" key="1">
    <citation type="submission" date="2022-08" db="EMBL/GenBank/DDBJ databases">
        <title>Novel sulphate-reducing endosymbionts in the free-living metamonad Anaeramoeba.</title>
        <authorList>
            <person name="Jerlstrom-Hultqvist J."/>
            <person name="Cepicka I."/>
            <person name="Gallot-Lavallee L."/>
            <person name="Salas-Leiva D."/>
            <person name="Curtis B.A."/>
            <person name="Zahonova K."/>
            <person name="Pipaliya S."/>
            <person name="Dacks J."/>
            <person name="Roger A.J."/>
        </authorList>
    </citation>
    <scope>NUCLEOTIDE SEQUENCE</scope>
    <source>
        <strain evidence="2">Busselton2</strain>
    </source>
</reference>
<dbReference type="EMBL" id="JANTQA010000012">
    <property type="protein sequence ID" value="KAJ3449730.1"/>
    <property type="molecule type" value="Genomic_DNA"/>
</dbReference>
<sequence>MDQNNSSNPNQFFLQGEHTQEKINQNRQYFRILGQSVQKQNLNESKGKGTFQSNDREKVKRLPSPSQTSELGPNKGNNVKCFTGYGNSKQQTEQPKNGKMTKGDQNKNSEDFLIIGPFHYNHVTLELLTKELPKNVLTDNVVVFYVPYEELCVGNEKVVNRWLWCSETDEYSILSDVVPILIHSSRYIPNRNESEKHFGILSYFKYLDKSVTKYPMKRKNGIRSRFSSKPKDQLVEIISTQILDNAQMFPERIFKSVNSWVTFNKENCHPLIKENHQKIIKIQQELNKKLEKKKKKNFVRIPITRAKSRSLQLQKERNCKLKNSEITQNQIIEKSGDLNDPLIHSNPPLALNTRKTSNDNITPHIYSHHEISSTTLSKDTISEYKCLKGENAQFERKRDFVRSDQLKQMYKNESSNYNLGSLKKKRLNLEEKEPSTEINYQGNLQKKNSFTKNHNSKTIIKKEKEKEIKKQAFDHQTFCLIQKKQDTKNNLSKTINTEKTTFTDLEMQYFNYSITEIENLIMINSYQSPNLLKTYILYLDTNKKRYEVTLEIGNHIKLSEVIKPKSHSSLTKDTPRNVPFSPKEIKEQIQWIKNKSTKYFDKLKLYKQEQTQNQQNQNETYNQFIASIQTVFNNWIKNPNNSTINFIKERDLLFIHKKGDEGLTLNYRPISINSSLARIFLKLLYKKN</sequence>
<comment type="caution">
    <text evidence="2">The sequence shown here is derived from an EMBL/GenBank/DDBJ whole genome shotgun (WGS) entry which is preliminary data.</text>
</comment>
<accession>A0AAV8AA80</accession>
<name>A0AAV8AA80_9EUKA</name>
<evidence type="ECO:0000313" key="2">
    <source>
        <dbReference type="EMBL" id="KAJ3449730.1"/>
    </source>
</evidence>
<dbReference type="AlphaFoldDB" id="A0AAV8AA80"/>
<evidence type="ECO:0000256" key="1">
    <source>
        <dbReference type="SAM" id="MobiDB-lite"/>
    </source>
</evidence>